<dbReference type="Proteomes" id="UP000887575">
    <property type="component" value="Unassembled WGS sequence"/>
</dbReference>
<keyword evidence="1" id="KW-0677">Repeat</keyword>
<dbReference type="PANTHER" id="PTHR44186">
    <property type="match status" value="1"/>
</dbReference>
<feature type="repeat" description="TPR" evidence="4">
    <location>
        <begin position="175"/>
        <end position="208"/>
    </location>
</feature>
<dbReference type="InterPro" id="IPR019734">
    <property type="entry name" value="TPR_rpt"/>
</dbReference>
<organism evidence="6 7">
    <name type="scientific">Mesorhabditis belari</name>
    <dbReference type="NCBI Taxonomy" id="2138241"/>
    <lineage>
        <taxon>Eukaryota</taxon>
        <taxon>Metazoa</taxon>
        <taxon>Ecdysozoa</taxon>
        <taxon>Nematoda</taxon>
        <taxon>Chromadorea</taxon>
        <taxon>Rhabditida</taxon>
        <taxon>Rhabditina</taxon>
        <taxon>Rhabditomorpha</taxon>
        <taxon>Rhabditoidea</taxon>
        <taxon>Rhabditidae</taxon>
        <taxon>Mesorhabditinae</taxon>
        <taxon>Mesorhabditis</taxon>
    </lineage>
</organism>
<evidence type="ECO:0000256" key="1">
    <source>
        <dbReference type="ARBA" id="ARBA00022737"/>
    </source>
</evidence>
<accession>A0AAF3EB52</accession>
<dbReference type="SMART" id="SM00028">
    <property type="entry name" value="TPR"/>
    <property type="match status" value="6"/>
</dbReference>
<keyword evidence="2 4" id="KW-0802">TPR repeat</keyword>
<dbReference type="Gene3D" id="1.25.40.10">
    <property type="entry name" value="Tetratricopeptide repeat domain"/>
    <property type="match status" value="3"/>
</dbReference>
<evidence type="ECO:0000256" key="5">
    <source>
        <dbReference type="SAM" id="MobiDB-lite"/>
    </source>
</evidence>
<dbReference type="Pfam" id="PF13181">
    <property type="entry name" value="TPR_8"/>
    <property type="match status" value="5"/>
</dbReference>
<feature type="repeat" description="TPR" evidence="4">
    <location>
        <begin position="306"/>
        <end position="339"/>
    </location>
</feature>
<dbReference type="GO" id="GO:0036064">
    <property type="term" value="C:ciliary basal body"/>
    <property type="evidence" value="ECO:0007669"/>
    <property type="project" value="TreeGrafter"/>
</dbReference>
<proteinExistence type="inferred from homology"/>
<feature type="repeat" description="TPR" evidence="4">
    <location>
        <begin position="209"/>
        <end position="242"/>
    </location>
</feature>
<dbReference type="PROSITE" id="PS50293">
    <property type="entry name" value="TPR_REGION"/>
    <property type="match status" value="1"/>
</dbReference>
<evidence type="ECO:0000256" key="4">
    <source>
        <dbReference type="PROSITE-ProRule" id="PRU00339"/>
    </source>
</evidence>
<evidence type="ECO:0000256" key="2">
    <source>
        <dbReference type="ARBA" id="ARBA00022803"/>
    </source>
</evidence>
<dbReference type="AlphaFoldDB" id="A0AAF3EB52"/>
<evidence type="ECO:0000313" key="7">
    <source>
        <dbReference type="WBParaSite" id="MBELARI_LOCUS11165"/>
    </source>
</evidence>
<protein>
    <submittedName>
        <fullName evidence="7">Uncharacterized protein</fullName>
    </submittedName>
</protein>
<feature type="repeat" description="TPR" evidence="4">
    <location>
        <begin position="103"/>
        <end position="136"/>
    </location>
</feature>
<dbReference type="WBParaSite" id="MBELARI_LOCUS11165">
    <property type="protein sequence ID" value="MBELARI_LOCUS11165"/>
    <property type="gene ID" value="MBELARI_LOCUS11165"/>
</dbReference>
<evidence type="ECO:0000313" key="6">
    <source>
        <dbReference type="Proteomes" id="UP000887575"/>
    </source>
</evidence>
<dbReference type="GO" id="GO:0060271">
    <property type="term" value="P:cilium assembly"/>
    <property type="evidence" value="ECO:0007669"/>
    <property type="project" value="TreeGrafter"/>
</dbReference>
<dbReference type="PROSITE" id="PS50005">
    <property type="entry name" value="TPR"/>
    <property type="match status" value="4"/>
</dbReference>
<dbReference type="SUPFAM" id="SSF48452">
    <property type="entry name" value="TPR-like"/>
    <property type="match status" value="1"/>
</dbReference>
<name>A0AAF3EB52_9BILA</name>
<comment type="similarity">
    <text evidence="3">Belongs to the BBS4 family.</text>
</comment>
<dbReference type="PANTHER" id="PTHR44186:SF1">
    <property type="entry name" value="BARDET-BIEDL SYNDROME 4 PROTEIN"/>
    <property type="match status" value="1"/>
</dbReference>
<sequence>MDENDEEVTAPKEQLAPKEEPLRRSMKAFEPISVEKSNTLLHLLYAQRDYPACKALIGELIEQYQGECEYPIFIRSVIAREECDLEESMNWMRKAQALARNDAKYLMHIGRLYLLMGNHTAAVEQLERSVTLDKMNYKAYFWLARAVYHLDTNLFDPAEKAKDILLNAPVLHHSAELLIFLAKLFTQLGESIAAIQTYKKALELEPENVELMVHLGMLYLRTKNEDPAFAMFGRALSYDAAHADSSVMQAHGDHDVALNKYRIAAEKCDYNGCLWNNIGMCLFAKGKFVAAISCLKKAAFLCPLEYRILYNLGLVHNAMQQYCSAYHFLAASLSLSPRNAQVLGTLAVTLSNMKDVNNAAKAYQRALSFDNDPQIILNYAIFEGQNGNLEKTRELFERFQQVTQEITVNQQLRQLAEKVAVLFLGSMNDNPPNDPPPSS</sequence>
<keyword evidence="6" id="KW-1185">Reference proteome</keyword>
<dbReference type="GO" id="GO:0061512">
    <property type="term" value="P:protein localization to cilium"/>
    <property type="evidence" value="ECO:0007669"/>
    <property type="project" value="TreeGrafter"/>
</dbReference>
<dbReference type="InterPro" id="IPR011990">
    <property type="entry name" value="TPR-like_helical_dom_sf"/>
</dbReference>
<evidence type="ECO:0000256" key="3">
    <source>
        <dbReference type="ARBA" id="ARBA00023778"/>
    </source>
</evidence>
<reference evidence="7" key="1">
    <citation type="submission" date="2024-02" db="UniProtKB">
        <authorList>
            <consortium name="WormBaseParasite"/>
        </authorList>
    </citation>
    <scope>IDENTIFICATION</scope>
</reference>
<feature type="region of interest" description="Disordered" evidence="5">
    <location>
        <begin position="1"/>
        <end position="21"/>
    </location>
</feature>